<dbReference type="SUPFAM" id="SSF57716">
    <property type="entry name" value="Glucocorticoid receptor-like (DNA-binding domain)"/>
    <property type="match status" value="2"/>
</dbReference>
<feature type="compositionally biased region" description="Pro residues" evidence="5">
    <location>
        <begin position="404"/>
        <end position="415"/>
    </location>
</feature>
<feature type="region of interest" description="Disordered" evidence="5">
    <location>
        <begin position="317"/>
        <end position="336"/>
    </location>
</feature>
<feature type="region of interest" description="Disordered" evidence="5">
    <location>
        <begin position="206"/>
        <end position="252"/>
    </location>
</feature>
<dbReference type="PANTHER" id="PTHR23167">
    <property type="entry name" value="CALPONIN HOMOLOGY DOMAIN-CONTAINING PROTEIN DDB_G0272472-RELATED"/>
    <property type="match status" value="1"/>
</dbReference>
<dbReference type="SUPFAM" id="SSF47576">
    <property type="entry name" value="Calponin-homology domain, CH-domain"/>
    <property type="match status" value="1"/>
</dbReference>
<dbReference type="Proteomes" id="UP000016666">
    <property type="component" value="Unassembled WGS sequence"/>
</dbReference>
<dbReference type="Gene3D" id="2.10.110.10">
    <property type="entry name" value="Cysteine Rich Protein"/>
    <property type="match status" value="1"/>
</dbReference>
<evidence type="ECO:0000313" key="7">
    <source>
        <dbReference type="Ensembl" id="ENSAPLP00000032726.1"/>
    </source>
</evidence>
<feature type="region of interest" description="Disordered" evidence="5">
    <location>
        <begin position="368"/>
        <end position="494"/>
    </location>
</feature>
<dbReference type="InterPro" id="IPR001781">
    <property type="entry name" value="Znf_LIM"/>
</dbReference>
<dbReference type="STRING" id="8840.ENSAPLP00000032726"/>
<reference evidence="7" key="2">
    <citation type="submission" date="2025-08" db="UniProtKB">
        <authorList>
            <consortium name="Ensembl"/>
        </authorList>
    </citation>
    <scope>IDENTIFICATION</scope>
</reference>
<protein>
    <recommendedName>
        <fullName evidence="6">LIM zinc-binding domain-containing protein</fullName>
    </recommendedName>
</protein>
<dbReference type="InterPro" id="IPR050540">
    <property type="entry name" value="F-actin_Monoox_Mical"/>
</dbReference>
<dbReference type="PROSITE" id="PS00478">
    <property type="entry name" value="LIM_DOMAIN_1"/>
    <property type="match status" value="1"/>
</dbReference>
<dbReference type="AlphaFoldDB" id="A0A493U3N2"/>
<evidence type="ECO:0000256" key="2">
    <source>
        <dbReference type="ARBA" id="ARBA00022833"/>
    </source>
</evidence>
<reference evidence="7" key="3">
    <citation type="submission" date="2025-09" db="UniProtKB">
        <authorList>
            <consortium name="Ensembl"/>
        </authorList>
    </citation>
    <scope>IDENTIFICATION</scope>
</reference>
<dbReference type="Pfam" id="PF00412">
    <property type="entry name" value="LIM"/>
    <property type="match status" value="1"/>
</dbReference>
<evidence type="ECO:0000256" key="1">
    <source>
        <dbReference type="ARBA" id="ARBA00022723"/>
    </source>
</evidence>
<evidence type="ECO:0000256" key="3">
    <source>
        <dbReference type="ARBA" id="ARBA00023038"/>
    </source>
</evidence>
<evidence type="ECO:0000256" key="4">
    <source>
        <dbReference type="PROSITE-ProRule" id="PRU00125"/>
    </source>
</evidence>
<dbReference type="SMART" id="SM00132">
    <property type="entry name" value="LIM"/>
    <property type="match status" value="1"/>
</dbReference>
<keyword evidence="3 4" id="KW-0440">LIM domain</keyword>
<organism evidence="7 8">
    <name type="scientific">Anas platyrhynchos platyrhynchos</name>
    <name type="common">Northern mallard</name>
    <dbReference type="NCBI Taxonomy" id="8840"/>
    <lineage>
        <taxon>Eukaryota</taxon>
        <taxon>Metazoa</taxon>
        <taxon>Chordata</taxon>
        <taxon>Craniata</taxon>
        <taxon>Vertebrata</taxon>
        <taxon>Euteleostomi</taxon>
        <taxon>Archelosauria</taxon>
        <taxon>Archosauria</taxon>
        <taxon>Dinosauria</taxon>
        <taxon>Saurischia</taxon>
        <taxon>Theropoda</taxon>
        <taxon>Coelurosauria</taxon>
        <taxon>Aves</taxon>
        <taxon>Neognathae</taxon>
        <taxon>Galloanserae</taxon>
        <taxon>Anseriformes</taxon>
        <taxon>Anatidae</taxon>
        <taxon>Anatinae</taxon>
        <taxon>Anas</taxon>
    </lineage>
</organism>
<dbReference type="Gene3D" id="1.10.418.10">
    <property type="entry name" value="Calponin-like domain"/>
    <property type="match status" value="1"/>
</dbReference>
<keyword evidence="2 4" id="KW-0862">Zinc</keyword>
<feature type="compositionally biased region" description="Basic and acidic residues" evidence="5">
    <location>
        <begin position="321"/>
        <end position="336"/>
    </location>
</feature>
<evidence type="ECO:0000313" key="8">
    <source>
        <dbReference type="Proteomes" id="UP000016666"/>
    </source>
</evidence>
<dbReference type="PANTHER" id="PTHR23167:SF89">
    <property type="entry name" value="MICAL-LIKE PROTEIN 1"/>
    <property type="match status" value="1"/>
</dbReference>
<accession>A0A493U3N2</accession>
<reference evidence="8" key="1">
    <citation type="submission" date="2017-10" db="EMBL/GenBank/DDBJ databases">
        <title>A new Pekin duck reference genome.</title>
        <authorList>
            <person name="Hou Z.-C."/>
            <person name="Zhou Z.-K."/>
            <person name="Zhu F."/>
            <person name="Hou S.-S."/>
        </authorList>
    </citation>
    <scope>NUCLEOTIDE SEQUENCE [LARGE SCALE GENOMIC DNA]</scope>
</reference>
<evidence type="ECO:0000259" key="6">
    <source>
        <dbReference type="PROSITE" id="PS50023"/>
    </source>
</evidence>
<dbReference type="FunFam" id="1.10.418.10:FF:000112">
    <property type="entry name" value="MICAL like 1"/>
    <property type="match status" value="1"/>
</dbReference>
<dbReference type="InterPro" id="IPR001715">
    <property type="entry name" value="CH_dom"/>
</dbReference>
<dbReference type="InterPro" id="IPR036872">
    <property type="entry name" value="CH_dom_sf"/>
</dbReference>
<dbReference type="Pfam" id="PF00307">
    <property type="entry name" value="CH"/>
    <property type="match status" value="1"/>
</dbReference>
<keyword evidence="8" id="KW-1185">Reference proteome</keyword>
<keyword evidence="1 4" id="KW-0479">Metal-binding</keyword>
<dbReference type="CDD" id="cd09444">
    <property type="entry name" value="LIM_Mical_like_1"/>
    <property type="match status" value="1"/>
</dbReference>
<dbReference type="GeneTree" id="ENSGT00940000156057"/>
<dbReference type="PROSITE" id="PS50023">
    <property type="entry name" value="LIM_DOMAIN_2"/>
    <property type="match status" value="1"/>
</dbReference>
<dbReference type="Ensembl" id="ENSAPLT00000023845.1">
    <property type="protein sequence ID" value="ENSAPLP00000032726.1"/>
    <property type="gene ID" value="ENSAPLG00000028128.1"/>
</dbReference>
<sequence>MGKNRKGPSIHNKVKPASETFSQQCAGWEKLWCFDPSEFCGLVRLCFLQGASVGRPALLHASCFRSGSSVRLGGNGTSSLSLLNGGSVILWGRGQLGKAPRALRGLPLQPWARHASGAEEGPGSLRGESCVAVPNFGTFHCAVRDFDSLSKENVYENNRLAFELAERELGIPALLDPNDMVSMKVPDCLSIMTYVSQYYNHFNNPSQARVPPPMKRPAAASSPPLLSHKKPVAAAESSSTPQDDVPAEPSRRSTLSSTCAACQQHVHLVQRYLAEGKLYHRQCFRCKECSSTLLPGSYKPGSEAGTFVCTHHRGKLAVSGKMDRRASPERQSPELRTEIAAGSAGEDGLPAGAEVGKDNSTAVENVAETQMPAERPASPEEKDSTSSKAQTATPHAGSAAPTSQTPPRPPLPSKPSAPSQDKASPLDARLRDTRPTPAPRRSMDASALSPAASHPVPRPRSTVQGEGSDCAPGLVNGRGPEPSPPVPKPRGRPCSSDRYVLLFAGIPRAAPCLLALPSPLFSQCWSCCESQGPAVDGLSAGRAQEE</sequence>
<proteinExistence type="predicted"/>
<evidence type="ECO:0000256" key="5">
    <source>
        <dbReference type="SAM" id="MobiDB-lite"/>
    </source>
</evidence>
<dbReference type="GO" id="GO:0046872">
    <property type="term" value="F:metal ion binding"/>
    <property type="evidence" value="ECO:0007669"/>
    <property type="project" value="UniProtKB-KW"/>
</dbReference>
<feature type="domain" description="LIM zinc-binding" evidence="6">
    <location>
        <begin position="257"/>
        <end position="319"/>
    </location>
</feature>
<name>A0A493U3N2_ANAPP</name>